<accession>A0A4S4NHF4</accession>
<dbReference type="GO" id="GO:0003677">
    <property type="term" value="F:DNA binding"/>
    <property type="evidence" value="ECO:0007669"/>
    <property type="project" value="InterPro"/>
</dbReference>
<dbReference type="Pfam" id="PF03374">
    <property type="entry name" value="ANT"/>
    <property type="match status" value="1"/>
</dbReference>
<dbReference type="InterPro" id="IPR003497">
    <property type="entry name" value="BRO_N_domain"/>
</dbReference>
<reference evidence="2 3" key="1">
    <citation type="submission" date="2019-04" db="EMBL/GenBank/DDBJ databases">
        <title>Shimia ponticola sp. nov., isolated from seawater.</title>
        <authorList>
            <person name="Kim Y.-O."/>
            <person name="Yoon J.-H."/>
        </authorList>
    </citation>
    <scope>NUCLEOTIDE SEQUENCE [LARGE SCALE GENOMIC DNA]</scope>
    <source>
        <strain evidence="2 3">MYP11</strain>
    </source>
</reference>
<protein>
    <recommendedName>
        <fullName evidence="1">Bro-N domain-containing protein</fullName>
    </recommendedName>
</protein>
<dbReference type="EMBL" id="SRKY01000001">
    <property type="protein sequence ID" value="THH38087.1"/>
    <property type="molecule type" value="Genomic_DNA"/>
</dbReference>
<name>A0A4S4NHF4_9RHOB</name>
<dbReference type="RefSeq" id="WP_136460979.1">
    <property type="nucleotide sequence ID" value="NZ_SRKY01000001.1"/>
</dbReference>
<feature type="domain" description="Bro-N" evidence="1">
    <location>
        <begin position="1"/>
        <end position="109"/>
    </location>
</feature>
<gene>
    <name evidence="2" type="ORF">E4Z66_00480</name>
</gene>
<evidence type="ECO:0000259" key="1">
    <source>
        <dbReference type="PROSITE" id="PS51750"/>
    </source>
</evidence>
<dbReference type="InterPro" id="IPR005039">
    <property type="entry name" value="Ant_C"/>
</dbReference>
<proteinExistence type="predicted"/>
<dbReference type="PANTHER" id="PTHR36180">
    <property type="entry name" value="DNA-BINDING PROTEIN-RELATED-RELATED"/>
    <property type="match status" value="1"/>
</dbReference>
<comment type="caution">
    <text evidence="2">The sequence shown here is derived from an EMBL/GenBank/DDBJ whole genome shotgun (WGS) entry which is preliminary data.</text>
</comment>
<dbReference type="Pfam" id="PF02498">
    <property type="entry name" value="Bro-N"/>
    <property type="match status" value="1"/>
</dbReference>
<keyword evidence="3" id="KW-1185">Reference proteome</keyword>
<dbReference type="AlphaFoldDB" id="A0A4S4NHF4"/>
<dbReference type="Proteomes" id="UP000306602">
    <property type="component" value="Unassembled WGS sequence"/>
</dbReference>
<evidence type="ECO:0000313" key="2">
    <source>
        <dbReference type="EMBL" id="THH38087.1"/>
    </source>
</evidence>
<dbReference type="PANTHER" id="PTHR36180:SF2">
    <property type="entry name" value="BRO FAMILY PROTEIN"/>
    <property type="match status" value="1"/>
</dbReference>
<organism evidence="2 3">
    <name type="scientific">Aliishimia ponticola</name>
    <dbReference type="NCBI Taxonomy" id="2499833"/>
    <lineage>
        <taxon>Bacteria</taxon>
        <taxon>Pseudomonadati</taxon>
        <taxon>Pseudomonadota</taxon>
        <taxon>Alphaproteobacteria</taxon>
        <taxon>Rhodobacterales</taxon>
        <taxon>Paracoccaceae</taxon>
        <taxon>Aliishimia</taxon>
    </lineage>
</organism>
<dbReference type="SMART" id="SM01040">
    <property type="entry name" value="Bro-N"/>
    <property type="match status" value="1"/>
</dbReference>
<dbReference type="OrthoDB" id="9808959at2"/>
<dbReference type="PROSITE" id="PS51750">
    <property type="entry name" value="BRO_N"/>
    <property type="match status" value="1"/>
</dbReference>
<evidence type="ECO:0000313" key="3">
    <source>
        <dbReference type="Proteomes" id="UP000306602"/>
    </source>
</evidence>
<sequence>MNAITKILSETQAFDFNAKQVRVVQLDGAPWFVAKDICDVLGIGNPSMAVASLEEDEVTLSTIEGSHRPTNLISESGLYALIFLSRKAEAKVFRKWVTSVVLPAIRKTGSYVAGEEHLDPTAPDYIERLHELLLEAMERKIAAQAAQIEALTPKVDDHDKRFERVDLIGLTEYAKQVGLRPKKFCEVLRQMGYLYSRGRAKNMPSAQYADKFFERRDTVAGFGQTMLTKEGVIHFNGLMNAGMFDGIKSKMINA</sequence>